<dbReference type="Gene3D" id="3.40.190.80">
    <property type="match status" value="1"/>
</dbReference>
<dbReference type="InterPro" id="IPR020550">
    <property type="entry name" value="Inositol_monophosphatase_CS"/>
</dbReference>
<accession>A0A094QNR4</accession>
<evidence type="ECO:0000256" key="1">
    <source>
        <dbReference type="ARBA" id="ARBA00022723"/>
    </source>
</evidence>
<sequence length="263" mass="28278">MKLPSGVSRVLAESAEAAWSAYHDAMGRYSREERLATSGIGGDGTPTYFLDEVVERPVLEIFETHGVNVLSEEIGWIDRGSSETIVVDPLDGTANAAAGVPLACFCAARVVDGVAVEGLALWLDGNRVWWAKKDQHIVNTTTKRQTLNGAAVSMLRPRPETFDAWCRVARRIDRVRVLGSSVLEACLVADGAIDAFCDAGGDIHRIVDLAAVDLIVHAAGGVLIDLHGRPLTFEPDLSLRWSGIVAATPQLAEELQAELLNIN</sequence>
<evidence type="ECO:0000256" key="2">
    <source>
        <dbReference type="ARBA" id="ARBA00022842"/>
    </source>
</evidence>
<dbReference type="GO" id="GO:0006020">
    <property type="term" value="P:inositol metabolic process"/>
    <property type="evidence" value="ECO:0007669"/>
    <property type="project" value="TreeGrafter"/>
</dbReference>
<keyword evidence="1" id="KW-0479">Metal-binding</keyword>
<dbReference type="PANTHER" id="PTHR20854">
    <property type="entry name" value="INOSITOL MONOPHOSPHATASE"/>
    <property type="match status" value="1"/>
</dbReference>
<reference evidence="3" key="1">
    <citation type="submission" date="2014-06" db="EMBL/GenBank/DDBJ databases">
        <title>Key roles for freshwater Actinobacteria revealed by deep metagenomic sequencing.</title>
        <authorList>
            <person name="Ghai R."/>
            <person name="Mizuno C.M."/>
            <person name="Picazo A."/>
            <person name="Camacho A."/>
            <person name="Rodriguez-Valera F."/>
        </authorList>
    </citation>
    <scope>NUCLEOTIDE SEQUENCE</scope>
</reference>
<dbReference type="InterPro" id="IPR000760">
    <property type="entry name" value="Inositol_monophosphatase-like"/>
</dbReference>
<comment type="caution">
    <text evidence="3">The sequence shown here is derived from an EMBL/GenBank/DDBJ whole genome shotgun (WGS) entry which is preliminary data.</text>
</comment>
<dbReference type="GO" id="GO:0046872">
    <property type="term" value="F:metal ion binding"/>
    <property type="evidence" value="ECO:0007669"/>
    <property type="project" value="UniProtKB-KW"/>
</dbReference>
<dbReference type="Gene3D" id="3.30.540.10">
    <property type="entry name" value="Fructose-1,6-Bisphosphatase, subunit A, domain 1"/>
    <property type="match status" value="1"/>
</dbReference>
<organism evidence="3">
    <name type="scientific">freshwater metagenome</name>
    <dbReference type="NCBI Taxonomy" id="449393"/>
    <lineage>
        <taxon>unclassified sequences</taxon>
        <taxon>metagenomes</taxon>
        <taxon>ecological metagenomes</taxon>
    </lineage>
</organism>
<proteinExistence type="predicted"/>
<dbReference type="AlphaFoldDB" id="A0A094QNR4"/>
<keyword evidence="2" id="KW-0460">Magnesium</keyword>
<dbReference type="PANTHER" id="PTHR20854:SF4">
    <property type="entry name" value="INOSITOL-1-MONOPHOSPHATASE-RELATED"/>
    <property type="match status" value="1"/>
</dbReference>
<gene>
    <name evidence="3" type="ORF">GM51_13055</name>
</gene>
<dbReference type="GO" id="GO:0046854">
    <property type="term" value="P:phosphatidylinositol phosphate biosynthetic process"/>
    <property type="evidence" value="ECO:0007669"/>
    <property type="project" value="InterPro"/>
</dbReference>
<name>A0A094QNR4_9ZZZZ</name>
<dbReference type="GO" id="GO:0008934">
    <property type="term" value="F:inositol monophosphate 1-phosphatase activity"/>
    <property type="evidence" value="ECO:0007669"/>
    <property type="project" value="TreeGrafter"/>
</dbReference>
<dbReference type="EMBL" id="JNSL01000090">
    <property type="protein sequence ID" value="KGA16236.1"/>
    <property type="molecule type" value="Genomic_DNA"/>
</dbReference>
<dbReference type="SUPFAM" id="SSF56655">
    <property type="entry name" value="Carbohydrate phosphatase"/>
    <property type="match status" value="1"/>
</dbReference>
<dbReference type="Pfam" id="PF00459">
    <property type="entry name" value="Inositol_P"/>
    <property type="match status" value="1"/>
</dbReference>
<protein>
    <recommendedName>
        <fullName evidence="4">Inositol-phosphate phosphatase</fullName>
    </recommendedName>
</protein>
<dbReference type="GO" id="GO:0007165">
    <property type="term" value="P:signal transduction"/>
    <property type="evidence" value="ECO:0007669"/>
    <property type="project" value="TreeGrafter"/>
</dbReference>
<evidence type="ECO:0008006" key="4">
    <source>
        <dbReference type="Google" id="ProtNLM"/>
    </source>
</evidence>
<dbReference type="PROSITE" id="PS00630">
    <property type="entry name" value="IMP_2"/>
    <property type="match status" value="1"/>
</dbReference>
<evidence type="ECO:0000313" key="3">
    <source>
        <dbReference type="EMBL" id="KGA16236.1"/>
    </source>
</evidence>